<comment type="similarity">
    <text evidence="3">Belongs to the CSN4 family.</text>
</comment>
<dbReference type="PANTHER" id="PTHR10855:SF2">
    <property type="entry name" value="COP9 SIGNALOSOME COMPLEX SUBUNIT 4"/>
    <property type="match status" value="1"/>
</dbReference>
<dbReference type="AlphaFoldDB" id="A0A2I4EQI1"/>
<dbReference type="Gene3D" id="1.10.10.10">
    <property type="entry name" value="Winged helix-like DNA-binding domain superfamily/Winged helix DNA-binding domain"/>
    <property type="match status" value="1"/>
</dbReference>
<dbReference type="Pfam" id="PF22241">
    <property type="entry name" value="PSMD12-CSN4_N"/>
    <property type="match status" value="1"/>
</dbReference>
<organism evidence="8 9">
    <name type="scientific">Juglans regia</name>
    <name type="common">English walnut</name>
    <dbReference type="NCBI Taxonomy" id="51240"/>
    <lineage>
        <taxon>Eukaryota</taxon>
        <taxon>Viridiplantae</taxon>
        <taxon>Streptophyta</taxon>
        <taxon>Embryophyta</taxon>
        <taxon>Tracheophyta</taxon>
        <taxon>Spermatophyta</taxon>
        <taxon>Magnoliopsida</taxon>
        <taxon>eudicotyledons</taxon>
        <taxon>Gunneridae</taxon>
        <taxon>Pentapetalae</taxon>
        <taxon>rosids</taxon>
        <taxon>fabids</taxon>
        <taxon>Fagales</taxon>
        <taxon>Juglandaceae</taxon>
        <taxon>Juglans</taxon>
    </lineage>
</organism>
<dbReference type="KEGG" id="jre:108991739"/>
<dbReference type="GeneID" id="108991739"/>
<evidence type="ECO:0000313" key="9">
    <source>
        <dbReference type="RefSeq" id="XP_018821665.1"/>
    </source>
</evidence>
<protein>
    <recommendedName>
        <fullName evidence="4">COP9 signalosome complex subunit 4</fullName>
    </recommendedName>
</protein>
<reference evidence="9" key="1">
    <citation type="submission" date="2025-08" db="UniProtKB">
        <authorList>
            <consortium name="RefSeq"/>
        </authorList>
    </citation>
    <scope>IDENTIFICATION</scope>
    <source>
        <tissue evidence="9">Leaves</tissue>
    </source>
</reference>
<proteinExistence type="inferred from homology"/>
<gene>
    <name evidence="9" type="primary">LOC108991739</name>
</gene>
<dbReference type="STRING" id="51240.A0A2I4EQI1"/>
<keyword evidence="7" id="KW-0539">Nucleus</keyword>
<evidence type="ECO:0000256" key="4">
    <source>
        <dbReference type="ARBA" id="ARBA00014881"/>
    </source>
</evidence>
<keyword evidence="6" id="KW-0736">Signalosome</keyword>
<dbReference type="PROSITE" id="PS50250">
    <property type="entry name" value="PCI"/>
    <property type="match status" value="1"/>
</dbReference>
<evidence type="ECO:0000256" key="2">
    <source>
        <dbReference type="ARBA" id="ARBA00004496"/>
    </source>
</evidence>
<evidence type="ECO:0000256" key="6">
    <source>
        <dbReference type="ARBA" id="ARBA00022790"/>
    </source>
</evidence>
<dbReference type="Gramene" id="Jr15_06380_p1">
    <property type="protein sequence ID" value="cds.Jr15_06380_p1"/>
    <property type="gene ID" value="Jr15_06380"/>
</dbReference>
<dbReference type="InterPro" id="IPR036390">
    <property type="entry name" value="WH_DNA-bd_sf"/>
</dbReference>
<dbReference type="FunFam" id="1.10.10.10:FF:000190">
    <property type="entry name" value="COP9 signalosome complex subunit 4"/>
    <property type="match status" value="1"/>
</dbReference>
<dbReference type="RefSeq" id="XP_018821665.1">
    <property type="nucleotide sequence ID" value="XM_018966120.2"/>
</dbReference>
<evidence type="ECO:0000256" key="3">
    <source>
        <dbReference type="ARBA" id="ARBA00010417"/>
    </source>
</evidence>
<dbReference type="InterPro" id="IPR040134">
    <property type="entry name" value="PSMD12/CSN4"/>
</dbReference>
<comment type="subcellular location">
    <subcellularLocation>
        <location evidence="2">Cytoplasm</location>
    </subcellularLocation>
    <subcellularLocation>
        <location evidence="1">Nucleus</location>
    </subcellularLocation>
</comment>
<dbReference type="PANTHER" id="PTHR10855">
    <property type="entry name" value="26S PROTEASOME NON-ATPASE REGULATORY SUBUNIT 12/COP9 SIGNALOSOME COMPLEX SUBUNIT 4"/>
    <property type="match status" value="1"/>
</dbReference>
<keyword evidence="8" id="KW-1185">Reference proteome</keyword>
<dbReference type="Proteomes" id="UP000235220">
    <property type="component" value="Chromosome 15"/>
</dbReference>
<dbReference type="InterPro" id="IPR054559">
    <property type="entry name" value="PSMD12-CSN4-like_N"/>
</dbReference>
<dbReference type="SMART" id="SM00088">
    <property type="entry name" value="PINT"/>
    <property type="match status" value="1"/>
</dbReference>
<evidence type="ECO:0000313" key="8">
    <source>
        <dbReference type="Proteomes" id="UP000235220"/>
    </source>
</evidence>
<keyword evidence="5" id="KW-0963">Cytoplasm</keyword>
<evidence type="ECO:0000256" key="5">
    <source>
        <dbReference type="ARBA" id="ARBA00022490"/>
    </source>
</evidence>
<dbReference type="InterPro" id="IPR036388">
    <property type="entry name" value="WH-like_DNA-bd_sf"/>
</dbReference>
<name>A0A2I4EQI1_JUGRE</name>
<sequence>MESAFASASAITDQRQKIEQYKHILATVISANDVVQAKKFIDHVLSDDVPLVVSRQLLQSFAQELGKLEPDAQKEIAHYILSQIQPRVVSFEEQVLVIREKLAELYESEQQWSKAAQMLSGIDLDSGMRVIDDTFRLSKCVQIARLYLERHSGRVCACVLGAPWKEFIYGANEDDDAVNAEAFINKASFLISNSQHEVLNLQHKVCHARILDLKRKFLEAALRYYGISQIEKRQIGDEEIDEEALEQALSAAVTCTILAAAGPQRSRVLATLYKDERCSKLKIYPILQKVYLERILRKPEIDAFAEELKAHQKALLPDNFTVLDRAMIEHNLLSASKLYTNISFDELGTLLGIAPHKAEKIASRMIYEDRMRGSIDQVEAVIHFEDDTEELQQWDQQIVGLCQALNDVLDGMAKKGLSIPV</sequence>
<dbReference type="GO" id="GO:0008180">
    <property type="term" value="C:COP9 signalosome"/>
    <property type="evidence" value="ECO:0000318"/>
    <property type="project" value="GO_Central"/>
</dbReference>
<dbReference type="GO" id="GO:0005737">
    <property type="term" value="C:cytoplasm"/>
    <property type="evidence" value="ECO:0007669"/>
    <property type="project" value="UniProtKB-SubCell"/>
</dbReference>
<dbReference type="InterPro" id="IPR000717">
    <property type="entry name" value="PCI_dom"/>
</dbReference>
<dbReference type="SUPFAM" id="SSF46785">
    <property type="entry name" value="Winged helix' DNA-binding domain"/>
    <property type="match status" value="1"/>
</dbReference>
<evidence type="ECO:0000256" key="7">
    <source>
        <dbReference type="ARBA" id="ARBA00023242"/>
    </source>
</evidence>
<accession>A0A2I4EQI1</accession>
<dbReference type="FunCoup" id="A0A2I4EQI1">
    <property type="interactions" value="5847"/>
</dbReference>
<dbReference type="OrthoDB" id="295656at2759"/>
<dbReference type="Pfam" id="PF01399">
    <property type="entry name" value="PCI"/>
    <property type="match status" value="1"/>
</dbReference>
<evidence type="ECO:0000256" key="1">
    <source>
        <dbReference type="ARBA" id="ARBA00004123"/>
    </source>
</evidence>